<organism evidence="8 9">
    <name type="scientific">Trypanosoma conorhini</name>
    <dbReference type="NCBI Taxonomy" id="83891"/>
    <lineage>
        <taxon>Eukaryota</taxon>
        <taxon>Discoba</taxon>
        <taxon>Euglenozoa</taxon>
        <taxon>Kinetoplastea</taxon>
        <taxon>Metakinetoplastina</taxon>
        <taxon>Trypanosomatida</taxon>
        <taxon>Trypanosomatidae</taxon>
        <taxon>Trypanosoma</taxon>
    </lineage>
</organism>
<feature type="compositionally biased region" description="Low complexity" evidence="6">
    <location>
        <begin position="33"/>
        <end position="44"/>
    </location>
</feature>
<evidence type="ECO:0000256" key="6">
    <source>
        <dbReference type="SAM" id="MobiDB-lite"/>
    </source>
</evidence>
<dbReference type="PROSITE" id="PS50235">
    <property type="entry name" value="USP_3"/>
    <property type="match status" value="1"/>
</dbReference>
<evidence type="ECO:0000256" key="3">
    <source>
        <dbReference type="ARBA" id="ARBA00022670"/>
    </source>
</evidence>
<feature type="region of interest" description="Disordered" evidence="6">
    <location>
        <begin position="1"/>
        <end position="85"/>
    </location>
</feature>
<feature type="compositionally biased region" description="Basic and acidic residues" evidence="6">
    <location>
        <begin position="63"/>
        <end position="80"/>
    </location>
</feature>
<keyword evidence="4 5" id="KW-0378">Hydrolase</keyword>
<proteinExistence type="inferred from homology"/>
<dbReference type="PROSITE" id="PS00973">
    <property type="entry name" value="USP_2"/>
    <property type="match status" value="1"/>
</dbReference>
<evidence type="ECO:0000313" key="8">
    <source>
        <dbReference type="EMBL" id="RNF15426.1"/>
    </source>
</evidence>
<comment type="similarity">
    <text evidence="2 5">Belongs to the peptidase C19 family.</text>
</comment>
<evidence type="ECO:0000256" key="4">
    <source>
        <dbReference type="ARBA" id="ARBA00022801"/>
    </source>
</evidence>
<evidence type="ECO:0000256" key="2">
    <source>
        <dbReference type="ARBA" id="ARBA00009085"/>
    </source>
</evidence>
<dbReference type="PANTHER" id="PTHR24006:SF733">
    <property type="entry name" value="RE52890P"/>
    <property type="match status" value="1"/>
</dbReference>
<dbReference type="OrthoDB" id="27652at2759"/>
<dbReference type="InterPro" id="IPR001394">
    <property type="entry name" value="Peptidase_C19_UCH"/>
</dbReference>
<dbReference type="Pfam" id="PF00443">
    <property type="entry name" value="UCH"/>
    <property type="match status" value="1"/>
</dbReference>
<dbReference type="AlphaFoldDB" id="A0A3R7LIZ0"/>
<gene>
    <name evidence="8" type="ORF">Tco025E_05529</name>
</gene>
<keyword evidence="3 5" id="KW-0645">Protease</keyword>
<feature type="domain" description="USP" evidence="7">
    <location>
        <begin position="179"/>
        <end position="649"/>
    </location>
</feature>
<dbReference type="EMBL" id="MKKU01000327">
    <property type="protein sequence ID" value="RNF15426.1"/>
    <property type="molecule type" value="Genomic_DNA"/>
</dbReference>
<keyword evidence="9" id="KW-1185">Reference proteome</keyword>
<keyword evidence="5" id="KW-0833">Ubl conjugation pathway</keyword>
<dbReference type="PANTHER" id="PTHR24006">
    <property type="entry name" value="UBIQUITIN CARBOXYL-TERMINAL HYDROLASE"/>
    <property type="match status" value="1"/>
</dbReference>
<dbReference type="SUPFAM" id="SSF54001">
    <property type="entry name" value="Cysteine proteinases"/>
    <property type="match status" value="1"/>
</dbReference>
<dbReference type="GO" id="GO:0004843">
    <property type="term" value="F:cysteine-type deubiquitinase activity"/>
    <property type="evidence" value="ECO:0007669"/>
    <property type="project" value="UniProtKB-UniRule"/>
</dbReference>
<dbReference type="PROSITE" id="PS00972">
    <property type="entry name" value="USP_1"/>
    <property type="match status" value="1"/>
</dbReference>
<sequence>MGARNSKPAKGRETQPLPRGRPTSPDAGGAGGVPSTSVAAASASIPTLRPPPLVMGAGRLNKRSQDASEPTRDGARENEFRGIGSKGATEASFAVSEWSCSAADRGQQRLSPKMSIHPLSPIPTYNSDLSAATPSTPMLRSYRMHSFSLQESTQLSPSSPSPSSPPIHTRFLEINGHPTGLENYGNTCYCNAVLQLLYHCSPLRLRLLELNQMYEKGQGHTGFEGGTLLALVADLFAKLHKANNHKKQKREVVAPRALLSCIRRQNATFNNTLQHDAHEFAIFLLSSMIETETRMMEDEKNRALFFGTKSSKRRKWSSVLRRGRKPGSPTGSLGLLELREEDVELPPALREGSRLPLPGTSARSGDAFDVGSVPGSTGATATGADAGRGTASPLQVIFGGQFASLTACLECERVTTVREAFVDIGLDVEQGSSLLHCMANFASAELFHGTNKLYCDHCRKRVVAQKLLRVHRLPEYALLLHLKRFEYNEKQGCMTKRSDHVAIPQEMEVVEYEPWGTDDNDSTHANSAGESRPVRSPCSPSGAVDAPADAACDATGGVPRPSPQLMKKLEGVAHRKGRFALSGFVTHVGDGPTLGHYFTCVRSGGRWFLFNDTVVSELTEYEVQQFWGVPIPVSGVVTATAYILLYERVA</sequence>
<feature type="region of interest" description="Disordered" evidence="6">
    <location>
        <begin position="515"/>
        <end position="546"/>
    </location>
</feature>
<accession>A0A3R7LIZ0</accession>
<keyword evidence="5" id="KW-0788">Thiol protease</keyword>
<dbReference type="EC" id="3.4.19.12" evidence="5"/>
<feature type="region of interest" description="Disordered" evidence="6">
    <location>
        <begin position="317"/>
        <end position="336"/>
    </location>
</feature>
<reference evidence="8 9" key="1">
    <citation type="journal article" date="2018" name="BMC Genomics">
        <title>Genomic comparison of Trypanosoma conorhini and Trypanosoma rangeli to Trypanosoma cruzi strains of high and low virulence.</title>
        <authorList>
            <person name="Bradwell K.R."/>
            <person name="Koparde V.N."/>
            <person name="Matveyev A.V."/>
            <person name="Serrano M.G."/>
            <person name="Alves J.M."/>
            <person name="Parikh H."/>
            <person name="Huang B."/>
            <person name="Lee V."/>
            <person name="Espinosa-Alvarez O."/>
            <person name="Ortiz P.A."/>
            <person name="Costa-Martins A.G."/>
            <person name="Teixeira M.M."/>
            <person name="Buck G.A."/>
        </authorList>
    </citation>
    <scope>NUCLEOTIDE SEQUENCE [LARGE SCALE GENOMIC DNA]</scope>
    <source>
        <strain evidence="8 9">025E</strain>
    </source>
</reference>
<dbReference type="GO" id="GO:0016579">
    <property type="term" value="P:protein deubiquitination"/>
    <property type="evidence" value="ECO:0007669"/>
    <property type="project" value="InterPro"/>
</dbReference>
<comment type="caution">
    <text evidence="8">The sequence shown here is derived from an EMBL/GenBank/DDBJ whole genome shotgun (WGS) entry which is preliminary data.</text>
</comment>
<dbReference type="Gene3D" id="3.90.70.10">
    <property type="entry name" value="Cysteine proteinases"/>
    <property type="match status" value="1"/>
</dbReference>
<name>A0A3R7LIZ0_9TRYP</name>
<dbReference type="GO" id="GO:0006508">
    <property type="term" value="P:proteolysis"/>
    <property type="evidence" value="ECO:0007669"/>
    <property type="project" value="UniProtKB-KW"/>
</dbReference>
<evidence type="ECO:0000313" key="9">
    <source>
        <dbReference type="Proteomes" id="UP000284403"/>
    </source>
</evidence>
<evidence type="ECO:0000256" key="5">
    <source>
        <dbReference type="RuleBase" id="RU366025"/>
    </source>
</evidence>
<dbReference type="InterPro" id="IPR038765">
    <property type="entry name" value="Papain-like_cys_pep_sf"/>
</dbReference>
<dbReference type="RefSeq" id="XP_029227482.1">
    <property type="nucleotide sequence ID" value="XM_029372423.1"/>
</dbReference>
<dbReference type="InterPro" id="IPR050164">
    <property type="entry name" value="Peptidase_C19"/>
</dbReference>
<dbReference type="InterPro" id="IPR028889">
    <property type="entry name" value="USP"/>
</dbReference>
<dbReference type="InterPro" id="IPR018200">
    <property type="entry name" value="USP_CS"/>
</dbReference>
<dbReference type="GO" id="GO:0005829">
    <property type="term" value="C:cytosol"/>
    <property type="evidence" value="ECO:0007669"/>
    <property type="project" value="TreeGrafter"/>
</dbReference>
<evidence type="ECO:0000259" key="7">
    <source>
        <dbReference type="PROSITE" id="PS50235"/>
    </source>
</evidence>
<dbReference type="Proteomes" id="UP000284403">
    <property type="component" value="Unassembled WGS sequence"/>
</dbReference>
<evidence type="ECO:0000256" key="1">
    <source>
        <dbReference type="ARBA" id="ARBA00000707"/>
    </source>
</evidence>
<dbReference type="GO" id="GO:0005634">
    <property type="term" value="C:nucleus"/>
    <property type="evidence" value="ECO:0007669"/>
    <property type="project" value="TreeGrafter"/>
</dbReference>
<protein>
    <recommendedName>
        <fullName evidence="5">Ubiquitin carboxyl-terminal hydrolase</fullName>
        <ecNumber evidence="5">3.4.19.12</ecNumber>
    </recommendedName>
</protein>
<comment type="catalytic activity">
    <reaction evidence="1 5">
        <text>Thiol-dependent hydrolysis of ester, thioester, amide, peptide and isopeptide bonds formed by the C-terminal Gly of ubiquitin (a 76-residue protein attached to proteins as an intracellular targeting signal).</text>
        <dbReference type="EC" id="3.4.19.12"/>
    </reaction>
</comment>
<dbReference type="GeneID" id="40319140"/>